<sequence length="97" mass="11071">MDKARGKICPILALLLLVFGGLRYIGFEVFFIHAGGNNTHRKILDYEVPTQAVLNGCCNDTLVKIHYTKRLRVETLGQHYKVYVTKTSENSKCNIHY</sequence>
<organism evidence="1 2">
    <name type="scientific">Trichomalopsis sarcophagae</name>
    <dbReference type="NCBI Taxonomy" id="543379"/>
    <lineage>
        <taxon>Eukaryota</taxon>
        <taxon>Metazoa</taxon>
        <taxon>Ecdysozoa</taxon>
        <taxon>Arthropoda</taxon>
        <taxon>Hexapoda</taxon>
        <taxon>Insecta</taxon>
        <taxon>Pterygota</taxon>
        <taxon>Neoptera</taxon>
        <taxon>Endopterygota</taxon>
        <taxon>Hymenoptera</taxon>
        <taxon>Apocrita</taxon>
        <taxon>Proctotrupomorpha</taxon>
        <taxon>Chalcidoidea</taxon>
        <taxon>Pteromalidae</taxon>
        <taxon>Pteromalinae</taxon>
        <taxon>Trichomalopsis</taxon>
    </lineage>
</organism>
<name>A0A232ESM3_9HYME</name>
<reference evidence="1 2" key="1">
    <citation type="journal article" date="2017" name="Curr. Biol.">
        <title>The Evolution of Venom by Co-option of Single-Copy Genes.</title>
        <authorList>
            <person name="Martinson E.O."/>
            <person name="Mrinalini"/>
            <person name="Kelkar Y.D."/>
            <person name="Chang C.H."/>
            <person name="Werren J.H."/>
        </authorList>
    </citation>
    <scope>NUCLEOTIDE SEQUENCE [LARGE SCALE GENOMIC DNA]</scope>
    <source>
        <strain evidence="1 2">Alberta</strain>
        <tissue evidence="1">Whole body</tissue>
    </source>
</reference>
<protein>
    <submittedName>
        <fullName evidence="1">Uncharacterized protein</fullName>
    </submittedName>
</protein>
<proteinExistence type="predicted"/>
<keyword evidence="2" id="KW-1185">Reference proteome</keyword>
<dbReference type="EMBL" id="NNAY01002397">
    <property type="protein sequence ID" value="OXU21358.1"/>
    <property type="molecule type" value="Genomic_DNA"/>
</dbReference>
<dbReference type="Proteomes" id="UP000215335">
    <property type="component" value="Unassembled WGS sequence"/>
</dbReference>
<accession>A0A232ESM3</accession>
<dbReference type="AlphaFoldDB" id="A0A232ESM3"/>
<gene>
    <name evidence="1" type="ORF">TSAR_002911</name>
</gene>
<evidence type="ECO:0000313" key="1">
    <source>
        <dbReference type="EMBL" id="OXU21358.1"/>
    </source>
</evidence>
<comment type="caution">
    <text evidence="1">The sequence shown here is derived from an EMBL/GenBank/DDBJ whole genome shotgun (WGS) entry which is preliminary data.</text>
</comment>
<evidence type="ECO:0000313" key="2">
    <source>
        <dbReference type="Proteomes" id="UP000215335"/>
    </source>
</evidence>